<reference evidence="1 2" key="1">
    <citation type="journal article" date="2014" name="ISME J.">
        <title>Candidatus Competibacter-lineage genomes retrieved from metagenomes reveal functional metabolic diversity.</title>
        <authorList>
            <person name="McIlroy S.J."/>
            <person name="Albertsen M."/>
            <person name="Andresen E.K."/>
            <person name="Saunders A.M."/>
            <person name="Kristiansen R."/>
            <person name="Stokholm-Bjerregaard M."/>
            <person name="Nielsen K.L."/>
            <person name="Nielsen P.H."/>
        </authorList>
    </citation>
    <scope>NUCLEOTIDE SEQUENCE [LARGE SCALE GENOMIC DNA]</scope>
    <source>
        <strain evidence="1 2">Run_B_J11</strain>
    </source>
</reference>
<dbReference type="EMBL" id="CBTK010000043">
    <property type="protein sequence ID" value="CDH43854.1"/>
    <property type="molecule type" value="Genomic_DNA"/>
</dbReference>
<organism evidence="1 2">
    <name type="scientific">Candidatus Contendobacter odensis Run_B_J11</name>
    <dbReference type="NCBI Taxonomy" id="1400861"/>
    <lineage>
        <taxon>Bacteria</taxon>
        <taxon>Pseudomonadati</taxon>
        <taxon>Pseudomonadota</taxon>
        <taxon>Gammaproteobacteria</taxon>
        <taxon>Candidatus Competibacteraceae</taxon>
        <taxon>Candidatus Contendibacter</taxon>
    </lineage>
</organism>
<keyword evidence="2" id="KW-1185">Reference proteome</keyword>
<evidence type="ECO:0000313" key="2">
    <source>
        <dbReference type="Proteomes" id="UP000019184"/>
    </source>
</evidence>
<dbReference type="Proteomes" id="UP000019184">
    <property type="component" value="Unassembled WGS sequence"/>
</dbReference>
<comment type="caution">
    <text evidence="1">The sequence shown here is derived from an EMBL/GenBank/DDBJ whole genome shotgun (WGS) entry which is preliminary data.</text>
</comment>
<dbReference type="AlphaFoldDB" id="A0A7U7G910"/>
<dbReference type="RefSeq" id="WP_034430918.1">
    <property type="nucleotide sequence ID" value="NZ_CBTK010000043.1"/>
</dbReference>
<evidence type="ECO:0000313" key="1">
    <source>
        <dbReference type="EMBL" id="CDH43854.1"/>
    </source>
</evidence>
<gene>
    <name evidence="1" type="ORF">BN874_1370019</name>
</gene>
<name>A0A7U7G910_9GAMM</name>
<sequence length="81" mass="9095">MNIHYTTAEPTPTPAPADADPDCVDSMREFNLNVIQCLIADLTVLAHTLDDQPERQLPESTWAAINSAFDHLHSATQRWKH</sequence>
<protein>
    <submittedName>
        <fullName evidence="1">Uncharacterized protein</fullName>
    </submittedName>
</protein>
<proteinExistence type="predicted"/>
<accession>A0A7U7G910</accession>